<dbReference type="InterPro" id="IPR012907">
    <property type="entry name" value="Peptidase_S11_C"/>
</dbReference>
<comment type="catalytic activity">
    <reaction evidence="11">
        <text>Preferential cleavage: (Ac)2-L-Lys-D-Ala-|-D-Ala. Also transpeptidation of peptidyl-alanyl moieties that are N-acyl substituents of D-alanine.</text>
        <dbReference type="EC" id="3.4.16.4"/>
    </reaction>
</comment>
<dbReference type="InterPro" id="IPR037167">
    <property type="entry name" value="Peptidase_S11_C_sf"/>
</dbReference>
<evidence type="ECO:0000256" key="3">
    <source>
        <dbReference type="ARBA" id="ARBA00012448"/>
    </source>
</evidence>
<dbReference type="RefSeq" id="WP_261495006.1">
    <property type="nucleotide sequence ID" value="NZ_JAOCQF010000001.1"/>
</dbReference>
<keyword evidence="6" id="KW-0732">Signal</keyword>
<evidence type="ECO:0000313" key="15">
    <source>
        <dbReference type="Proteomes" id="UP001205601"/>
    </source>
</evidence>
<keyword evidence="10" id="KW-0961">Cell wall biogenesis/degradation</keyword>
<proteinExistence type="inferred from homology"/>
<keyword evidence="4 14" id="KW-0121">Carboxypeptidase</keyword>
<dbReference type="Gene3D" id="3.40.710.10">
    <property type="entry name" value="DD-peptidase/beta-lactamase superfamily"/>
    <property type="match status" value="1"/>
</dbReference>
<keyword evidence="9" id="KW-0573">Peptidoglycan synthesis</keyword>
<dbReference type="InterPro" id="IPR012338">
    <property type="entry name" value="Beta-lactam/transpept-like"/>
</dbReference>
<dbReference type="PRINTS" id="PR00725">
    <property type="entry name" value="DADACBPTASE1"/>
</dbReference>
<name>A0ABT2NKZ1_9RHOB</name>
<dbReference type="PANTHER" id="PTHR21581">
    <property type="entry name" value="D-ALANYL-D-ALANINE CARBOXYPEPTIDASE"/>
    <property type="match status" value="1"/>
</dbReference>
<gene>
    <name evidence="14" type="ORF">N5I32_08700</name>
</gene>
<sequence>MRPLRSLLVIALALVAVALAGRGEAFETRARHAWVYDVTTGTVLLDKAGEEAVPPASMSKLMTVNMLFEALRDGRVSLQDRFAVSSRAKAMGGSTMFLNETDRPTVEELIKGIVVLSGNDACVVVAEGLAGTEEDFAKKMNERARALGLEQSTFANASGWPHPNQRMSMRDLGVLAVRLITEFPEYYGYFALAEYPFDNRAPDNRFNRNPLLKLGIGADGLKTGHTQEAGYGLVGSAVQNGRRVVFAVSGLESEQQRAEEAERIVSWAFREFVQKTVATAGTRIADAPIWMGSKSQVGLVVQEDLTLLLPSLAQDSLKAEISYAAPVEAPVEAGQELARMTIEIPGHDPVVVPLVAEEAVAKGGFATRLKTAFGILSARAMTEFAN</sequence>
<evidence type="ECO:0000256" key="11">
    <source>
        <dbReference type="ARBA" id="ARBA00034000"/>
    </source>
</evidence>
<comment type="caution">
    <text evidence="14">The sequence shown here is derived from an EMBL/GenBank/DDBJ whole genome shotgun (WGS) entry which is preliminary data.</text>
</comment>
<keyword evidence="15" id="KW-1185">Reference proteome</keyword>
<evidence type="ECO:0000256" key="4">
    <source>
        <dbReference type="ARBA" id="ARBA00022645"/>
    </source>
</evidence>
<organism evidence="14 15">
    <name type="scientific">Albidovulum sediminis</name>
    <dbReference type="NCBI Taxonomy" id="3066345"/>
    <lineage>
        <taxon>Bacteria</taxon>
        <taxon>Pseudomonadati</taxon>
        <taxon>Pseudomonadota</taxon>
        <taxon>Alphaproteobacteria</taxon>
        <taxon>Rhodobacterales</taxon>
        <taxon>Paracoccaceae</taxon>
        <taxon>Albidovulum</taxon>
    </lineage>
</organism>
<comment type="similarity">
    <text evidence="2 12">Belongs to the peptidase S11 family.</text>
</comment>
<evidence type="ECO:0000259" key="13">
    <source>
        <dbReference type="SMART" id="SM00936"/>
    </source>
</evidence>
<evidence type="ECO:0000313" key="14">
    <source>
        <dbReference type="EMBL" id="MCT8329588.1"/>
    </source>
</evidence>
<dbReference type="PANTHER" id="PTHR21581:SF6">
    <property type="entry name" value="TRAFFICKING PROTEIN PARTICLE COMPLEX SUBUNIT 12"/>
    <property type="match status" value="1"/>
</dbReference>
<accession>A0ABT2NKZ1</accession>
<evidence type="ECO:0000256" key="12">
    <source>
        <dbReference type="RuleBase" id="RU004016"/>
    </source>
</evidence>
<dbReference type="GO" id="GO:0004180">
    <property type="term" value="F:carboxypeptidase activity"/>
    <property type="evidence" value="ECO:0007669"/>
    <property type="project" value="UniProtKB-KW"/>
</dbReference>
<dbReference type="InterPro" id="IPR018044">
    <property type="entry name" value="Peptidase_S11"/>
</dbReference>
<dbReference type="SUPFAM" id="SSF56601">
    <property type="entry name" value="beta-lactamase/transpeptidase-like"/>
    <property type="match status" value="1"/>
</dbReference>
<keyword evidence="7" id="KW-0378">Hydrolase</keyword>
<evidence type="ECO:0000256" key="10">
    <source>
        <dbReference type="ARBA" id="ARBA00023316"/>
    </source>
</evidence>
<evidence type="ECO:0000256" key="7">
    <source>
        <dbReference type="ARBA" id="ARBA00022801"/>
    </source>
</evidence>
<protein>
    <recommendedName>
        <fullName evidence="3">serine-type D-Ala-D-Ala carboxypeptidase</fullName>
        <ecNumber evidence="3">3.4.16.4</ecNumber>
    </recommendedName>
</protein>
<evidence type="ECO:0000256" key="6">
    <source>
        <dbReference type="ARBA" id="ARBA00022729"/>
    </source>
</evidence>
<dbReference type="Proteomes" id="UP001205601">
    <property type="component" value="Unassembled WGS sequence"/>
</dbReference>
<evidence type="ECO:0000256" key="5">
    <source>
        <dbReference type="ARBA" id="ARBA00022670"/>
    </source>
</evidence>
<dbReference type="Gene3D" id="2.60.410.10">
    <property type="entry name" value="D-Ala-D-Ala carboxypeptidase, C-terminal domain"/>
    <property type="match status" value="1"/>
</dbReference>
<comment type="pathway">
    <text evidence="1">Cell wall biogenesis; peptidoglycan biosynthesis.</text>
</comment>
<feature type="domain" description="Peptidase S11 D-Ala-D-Ala carboxypeptidase A C-terminal" evidence="13">
    <location>
        <begin position="272"/>
        <end position="362"/>
    </location>
</feature>
<evidence type="ECO:0000256" key="8">
    <source>
        <dbReference type="ARBA" id="ARBA00022960"/>
    </source>
</evidence>
<dbReference type="EC" id="3.4.16.4" evidence="3"/>
<dbReference type="EMBL" id="JAOCQF010000001">
    <property type="protein sequence ID" value="MCT8329588.1"/>
    <property type="molecule type" value="Genomic_DNA"/>
</dbReference>
<keyword evidence="5" id="KW-0645">Protease</keyword>
<dbReference type="InterPro" id="IPR001967">
    <property type="entry name" value="Peptidase_S11_N"/>
</dbReference>
<reference evidence="15" key="1">
    <citation type="submission" date="2023-07" db="EMBL/GenBank/DDBJ databases">
        <title>Defluviimonas sediminis sp. nov., isolated from mangrove sediment.</title>
        <authorList>
            <person name="Liu L."/>
            <person name="Li J."/>
            <person name="Huang Y."/>
            <person name="Pan J."/>
            <person name="Li M."/>
        </authorList>
    </citation>
    <scope>NUCLEOTIDE SEQUENCE [LARGE SCALE GENOMIC DNA]</scope>
    <source>
        <strain evidence="15">FT324</strain>
    </source>
</reference>
<evidence type="ECO:0000256" key="2">
    <source>
        <dbReference type="ARBA" id="ARBA00007164"/>
    </source>
</evidence>
<keyword evidence="8" id="KW-0133">Cell shape</keyword>
<dbReference type="Pfam" id="PF07943">
    <property type="entry name" value="PBP5_C"/>
    <property type="match status" value="1"/>
</dbReference>
<evidence type="ECO:0000256" key="1">
    <source>
        <dbReference type="ARBA" id="ARBA00004752"/>
    </source>
</evidence>
<dbReference type="Pfam" id="PF00768">
    <property type="entry name" value="Peptidase_S11"/>
    <property type="match status" value="1"/>
</dbReference>
<evidence type="ECO:0000256" key="9">
    <source>
        <dbReference type="ARBA" id="ARBA00022984"/>
    </source>
</evidence>
<dbReference type="SMART" id="SM00936">
    <property type="entry name" value="PBP5_C"/>
    <property type="match status" value="1"/>
</dbReference>